<dbReference type="Pfam" id="PF01264">
    <property type="entry name" value="Chorismate_synt"/>
    <property type="match status" value="1"/>
</dbReference>
<evidence type="ECO:0000256" key="3">
    <source>
        <dbReference type="ARBA" id="ARBA00013036"/>
    </source>
</evidence>
<evidence type="ECO:0000313" key="8">
    <source>
        <dbReference type="Proteomes" id="UP001162640"/>
    </source>
</evidence>
<dbReference type="InterPro" id="IPR035904">
    <property type="entry name" value="Chorismate_synth_AroC_sf"/>
</dbReference>
<evidence type="ECO:0000313" key="7">
    <source>
        <dbReference type="EMBL" id="GMH72155.1"/>
    </source>
</evidence>
<dbReference type="GO" id="GO:0009073">
    <property type="term" value="P:aromatic amino acid family biosynthetic process"/>
    <property type="evidence" value="ECO:0007669"/>
    <property type="project" value="UniProtKB-KW"/>
</dbReference>
<evidence type="ECO:0000256" key="6">
    <source>
        <dbReference type="ARBA" id="ARBA00023239"/>
    </source>
</evidence>
<dbReference type="AlphaFoldDB" id="A0A9W7EBN7"/>
<organism evidence="7 8">
    <name type="scientific">Triparma laevis f. inornata</name>
    <dbReference type="NCBI Taxonomy" id="1714386"/>
    <lineage>
        <taxon>Eukaryota</taxon>
        <taxon>Sar</taxon>
        <taxon>Stramenopiles</taxon>
        <taxon>Ochrophyta</taxon>
        <taxon>Bolidophyceae</taxon>
        <taxon>Parmales</taxon>
        <taxon>Triparmaceae</taxon>
        <taxon>Triparma</taxon>
    </lineage>
</organism>
<dbReference type="Gene3D" id="3.60.150.10">
    <property type="entry name" value="Chorismate synthase AroC"/>
    <property type="match status" value="1"/>
</dbReference>
<dbReference type="GO" id="GO:0009423">
    <property type="term" value="P:chorismate biosynthetic process"/>
    <property type="evidence" value="ECO:0007669"/>
    <property type="project" value="TreeGrafter"/>
</dbReference>
<keyword evidence="6" id="KW-0456">Lyase</keyword>
<sequence length="280" mass="30148">MHRDRSLPLKINIKPVPPFFLVTLSAASVSSFTSPLSPSPFGLSSTTLYGNGNSFGKSFRITTYGESHGGVIIDGCPPRLPLTRDEIQVELDRRRPGQSRITTPRDEADSVEILSGVDPGSELTLGTPISMIVRNKDQRSKDYLENDMSLSYRPSHADATYDAKYGVRAVAGGGRSSARETIGRVAAGAVAKKILDISNKVEILGYVSKVQEVDCDVDPDTFTLEDVEANIVRCPDQAAAEKVRIHEKRSAELTMKNASEAPGELAITVPAQIHGQAAPA</sequence>
<evidence type="ECO:0000256" key="5">
    <source>
        <dbReference type="ARBA" id="ARBA00023141"/>
    </source>
</evidence>
<evidence type="ECO:0000256" key="1">
    <source>
        <dbReference type="ARBA" id="ARBA00005044"/>
    </source>
</evidence>
<protein>
    <recommendedName>
        <fullName evidence="3">chorismate synthase</fullName>
        <ecNumber evidence="3">4.2.3.5</ecNumber>
    </recommendedName>
</protein>
<dbReference type="PANTHER" id="PTHR21085">
    <property type="entry name" value="CHORISMATE SYNTHASE"/>
    <property type="match status" value="1"/>
</dbReference>
<accession>A0A9W7EBN7</accession>
<dbReference type="EMBL" id="BLQM01000173">
    <property type="protein sequence ID" value="GMH72155.1"/>
    <property type="molecule type" value="Genomic_DNA"/>
</dbReference>
<keyword evidence="5" id="KW-0057">Aromatic amino acid biosynthesis</keyword>
<comment type="similarity">
    <text evidence="2">Belongs to the chorismate synthase family.</text>
</comment>
<dbReference type="InterPro" id="IPR000453">
    <property type="entry name" value="Chorismate_synth"/>
</dbReference>
<dbReference type="GO" id="GO:0010181">
    <property type="term" value="F:FMN binding"/>
    <property type="evidence" value="ECO:0007669"/>
    <property type="project" value="TreeGrafter"/>
</dbReference>
<dbReference type="SUPFAM" id="SSF103263">
    <property type="entry name" value="Chorismate synthase, AroC"/>
    <property type="match status" value="1"/>
</dbReference>
<comment type="caution">
    <text evidence="7">The sequence shown here is derived from an EMBL/GenBank/DDBJ whole genome shotgun (WGS) entry which is preliminary data.</text>
</comment>
<dbReference type="EC" id="4.2.3.5" evidence="3"/>
<dbReference type="InterPro" id="IPR020541">
    <property type="entry name" value="Chorismate_synthase_CS"/>
</dbReference>
<dbReference type="GO" id="GO:0008652">
    <property type="term" value="P:amino acid biosynthetic process"/>
    <property type="evidence" value="ECO:0007669"/>
    <property type="project" value="UniProtKB-KW"/>
</dbReference>
<evidence type="ECO:0000256" key="2">
    <source>
        <dbReference type="ARBA" id="ARBA00008014"/>
    </source>
</evidence>
<evidence type="ECO:0000256" key="4">
    <source>
        <dbReference type="ARBA" id="ARBA00022605"/>
    </source>
</evidence>
<name>A0A9W7EBN7_9STRA</name>
<reference evidence="8" key="1">
    <citation type="journal article" date="2023" name="Commun. Biol.">
        <title>Genome analysis of Parmales, the sister group of diatoms, reveals the evolutionary specialization of diatoms from phago-mixotrophs to photoautotrophs.</title>
        <authorList>
            <person name="Ban H."/>
            <person name="Sato S."/>
            <person name="Yoshikawa S."/>
            <person name="Yamada K."/>
            <person name="Nakamura Y."/>
            <person name="Ichinomiya M."/>
            <person name="Sato N."/>
            <person name="Blanc-Mathieu R."/>
            <person name="Endo H."/>
            <person name="Kuwata A."/>
            <person name="Ogata H."/>
        </authorList>
    </citation>
    <scope>NUCLEOTIDE SEQUENCE [LARGE SCALE GENOMIC DNA]</scope>
</reference>
<proteinExistence type="inferred from homology"/>
<dbReference type="GO" id="GO:0004107">
    <property type="term" value="F:chorismate synthase activity"/>
    <property type="evidence" value="ECO:0007669"/>
    <property type="project" value="UniProtKB-EC"/>
</dbReference>
<dbReference type="GO" id="GO:0005829">
    <property type="term" value="C:cytosol"/>
    <property type="evidence" value="ECO:0007669"/>
    <property type="project" value="TreeGrafter"/>
</dbReference>
<gene>
    <name evidence="7" type="ORF">TL16_g05842</name>
</gene>
<keyword evidence="4" id="KW-0028">Amino-acid biosynthesis</keyword>
<comment type="pathway">
    <text evidence="1">Metabolic intermediate biosynthesis; chorismate biosynthesis; chorismate from D-erythrose 4-phosphate and phosphoenolpyruvate: step 7/7.</text>
</comment>
<dbReference type="PROSITE" id="PS00788">
    <property type="entry name" value="CHORISMATE_SYNTHASE_2"/>
    <property type="match status" value="1"/>
</dbReference>
<dbReference type="PANTHER" id="PTHR21085:SF0">
    <property type="entry name" value="CHORISMATE SYNTHASE"/>
    <property type="match status" value="1"/>
</dbReference>
<dbReference type="Proteomes" id="UP001162640">
    <property type="component" value="Unassembled WGS sequence"/>
</dbReference>